<proteinExistence type="predicted"/>
<feature type="region of interest" description="Disordered" evidence="1">
    <location>
        <begin position="50"/>
        <end position="85"/>
    </location>
</feature>
<dbReference type="EMBL" id="MU001704">
    <property type="protein sequence ID" value="KAF2452775.1"/>
    <property type="molecule type" value="Genomic_DNA"/>
</dbReference>
<protein>
    <recommendedName>
        <fullName evidence="5">Secreted protein</fullName>
    </recommendedName>
</protein>
<keyword evidence="2" id="KW-0732">Signal</keyword>
<organism evidence="3 4">
    <name type="scientific">Lineolata rhizophorae</name>
    <dbReference type="NCBI Taxonomy" id="578093"/>
    <lineage>
        <taxon>Eukaryota</taxon>
        <taxon>Fungi</taxon>
        <taxon>Dikarya</taxon>
        <taxon>Ascomycota</taxon>
        <taxon>Pezizomycotina</taxon>
        <taxon>Dothideomycetes</taxon>
        <taxon>Dothideomycetes incertae sedis</taxon>
        <taxon>Lineolatales</taxon>
        <taxon>Lineolataceae</taxon>
        <taxon>Lineolata</taxon>
    </lineage>
</organism>
<evidence type="ECO:0000313" key="3">
    <source>
        <dbReference type="EMBL" id="KAF2452775.1"/>
    </source>
</evidence>
<evidence type="ECO:0000256" key="2">
    <source>
        <dbReference type="SAM" id="SignalP"/>
    </source>
</evidence>
<feature type="signal peptide" evidence="2">
    <location>
        <begin position="1"/>
        <end position="21"/>
    </location>
</feature>
<evidence type="ECO:0008006" key="5">
    <source>
        <dbReference type="Google" id="ProtNLM"/>
    </source>
</evidence>
<sequence>MLCRRTLCVVIIWITAGLGSAMETEARIPRLSFRGLVSSRMGDAAGGSVFWTGGAGAASPRRRDQGPGGRRGRSQGRRATCGLGSRWNFSPNNSVNFDPPCSFHWTASP</sequence>
<accession>A0A6A6NM21</accession>
<dbReference type="Proteomes" id="UP000799766">
    <property type="component" value="Unassembled WGS sequence"/>
</dbReference>
<dbReference type="AlphaFoldDB" id="A0A6A6NM21"/>
<evidence type="ECO:0000256" key="1">
    <source>
        <dbReference type="SAM" id="MobiDB-lite"/>
    </source>
</evidence>
<evidence type="ECO:0000313" key="4">
    <source>
        <dbReference type="Proteomes" id="UP000799766"/>
    </source>
</evidence>
<name>A0A6A6NM21_9PEZI</name>
<reference evidence="3" key="1">
    <citation type="journal article" date="2020" name="Stud. Mycol.">
        <title>101 Dothideomycetes genomes: a test case for predicting lifestyles and emergence of pathogens.</title>
        <authorList>
            <person name="Haridas S."/>
            <person name="Albert R."/>
            <person name="Binder M."/>
            <person name="Bloem J."/>
            <person name="Labutti K."/>
            <person name="Salamov A."/>
            <person name="Andreopoulos B."/>
            <person name="Baker S."/>
            <person name="Barry K."/>
            <person name="Bills G."/>
            <person name="Bluhm B."/>
            <person name="Cannon C."/>
            <person name="Castanera R."/>
            <person name="Culley D."/>
            <person name="Daum C."/>
            <person name="Ezra D."/>
            <person name="Gonzalez J."/>
            <person name="Henrissat B."/>
            <person name="Kuo A."/>
            <person name="Liang C."/>
            <person name="Lipzen A."/>
            <person name="Lutzoni F."/>
            <person name="Magnuson J."/>
            <person name="Mondo S."/>
            <person name="Nolan M."/>
            <person name="Ohm R."/>
            <person name="Pangilinan J."/>
            <person name="Park H.-J."/>
            <person name="Ramirez L."/>
            <person name="Alfaro M."/>
            <person name="Sun H."/>
            <person name="Tritt A."/>
            <person name="Yoshinaga Y."/>
            <person name="Zwiers L.-H."/>
            <person name="Turgeon B."/>
            <person name="Goodwin S."/>
            <person name="Spatafora J."/>
            <person name="Crous P."/>
            <person name="Grigoriev I."/>
        </authorList>
    </citation>
    <scope>NUCLEOTIDE SEQUENCE</scope>
    <source>
        <strain evidence="3">ATCC 16933</strain>
    </source>
</reference>
<gene>
    <name evidence="3" type="ORF">BDY21DRAFT_358307</name>
</gene>
<keyword evidence="4" id="KW-1185">Reference proteome</keyword>
<feature type="chain" id="PRO_5025659370" description="Secreted protein" evidence="2">
    <location>
        <begin position="22"/>
        <end position="109"/>
    </location>
</feature>